<reference evidence="2" key="2">
    <citation type="submission" date="2025-09" db="UniProtKB">
        <authorList>
            <consortium name="Ensembl"/>
        </authorList>
    </citation>
    <scope>IDENTIFICATION</scope>
</reference>
<feature type="compositionally biased region" description="Basic and acidic residues" evidence="1">
    <location>
        <begin position="423"/>
        <end position="461"/>
    </location>
</feature>
<evidence type="ECO:0000313" key="2">
    <source>
        <dbReference type="Ensembl" id="ENSLLEP00000037464.1"/>
    </source>
</evidence>
<evidence type="ECO:0000256" key="1">
    <source>
        <dbReference type="SAM" id="MobiDB-lite"/>
    </source>
</evidence>
<feature type="compositionally biased region" description="Polar residues" evidence="1">
    <location>
        <begin position="67"/>
        <end position="80"/>
    </location>
</feature>
<protein>
    <submittedName>
        <fullName evidence="2">Uncharacterized protein</fullName>
    </submittedName>
</protein>
<evidence type="ECO:0000313" key="3">
    <source>
        <dbReference type="Proteomes" id="UP000694569"/>
    </source>
</evidence>
<reference evidence="2" key="1">
    <citation type="submission" date="2025-08" db="UniProtKB">
        <authorList>
            <consortium name="Ensembl"/>
        </authorList>
    </citation>
    <scope>IDENTIFICATION</scope>
</reference>
<keyword evidence="3" id="KW-1185">Reference proteome</keyword>
<feature type="compositionally biased region" description="Basic and acidic residues" evidence="1">
    <location>
        <begin position="629"/>
        <end position="652"/>
    </location>
</feature>
<feature type="region of interest" description="Disordered" evidence="1">
    <location>
        <begin position="1"/>
        <end position="407"/>
    </location>
</feature>
<organism evidence="2 3">
    <name type="scientific">Leptobrachium leishanense</name>
    <name type="common">Leishan spiny toad</name>
    <dbReference type="NCBI Taxonomy" id="445787"/>
    <lineage>
        <taxon>Eukaryota</taxon>
        <taxon>Metazoa</taxon>
        <taxon>Chordata</taxon>
        <taxon>Craniata</taxon>
        <taxon>Vertebrata</taxon>
        <taxon>Euteleostomi</taxon>
        <taxon>Amphibia</taxon>
        <taxon>Batrachia</taxon>
        <taxon>Anura</taxon>
        <taxon>Pelobatoidea</taxon>
        <taxon>Megophryidae</taxon>
        <taxon>Leptobrachium</taxon>
    </lineage>
</organism>
<dbReference type="Ensembl" id="ENSLLET00000038902.1">
    <property type="protein sequence ID" value="ENSLLEP00000037464.1"/>
    <property type="gene ID" value="ENSLLEG00000023349.1"/>
</dbReference>
<accession>A0A8C5WGY3</accession>
<name>A0A8C5WGY3_9ANUR</name>
<feature type="compositionally biased region" description="Polar residues" evidence="1">
    <location>
        <begin position="1"/>
        <end position="12"/>
    </location>
</feature>
<feature type="compositionally biased region" description="Basic and acidic residues" evidence="1">
    <location>
        <begin position="319"/>
        <end position="333"/>
    </location>
</feature>
<dbReference type="AlphaFoldDB" id="A0A8C5WGY3"/>
<dbReference type="Proteomes" id="UP000694569">
    <property type="component" value="Unplaced"/>
</dbReference>
<feature type="compositionally biased region" description="Basic and acidic residues" evidence="1">
    <location>
        <begin position="27"/>
        <end position="66"/>
    </location>
</feature>
<feature type="compositionally biased region" description="Polar residues" evidence="1">
    <location>
        <begin position="116"/>
        <end position="142"/>
    </location>
</feature>
<feature type="compositionally biased region" description="Polar residues" evidence="1">
    <location>
        <begin position="539"/>
        <end position="557"/>
    </location>
</feature>
<proteinExistence type="predicted"/>
<feature type="compositionally biased region" description="Acidic residues" evidence="1">
    <location>
        <begin position="578"/>
        <end position="591"/>
    </location>
</feature>
<feature type="compositionally biased region" description="Basic and acidic residues" evidence="1">
    <location>
        <begin position="86"/>
        <end position="114"/>
    </location>
</feature>
<feature type="compositionally biased region" description="Polar residues" evidence="1">
    <location>
        <begin position="280"/>
        <end position="292"/>
    </location>
</feature>
<feature type="compositionally biased region" description="Basic and acidic residues" evidence="1">
    <location>
        <begin position="256"/>
        <end position="277"/>
    </location>
</feature>
<feature type="compositionally biased region" description="Polar residues" evidence="1">
    <location>
        <begin position="224"/>
        <end position="233"/>
    </location>
</feature>
<feature type="compositionally biased region" description="Basic and acidic residues" evidence="1">
    <location>
        <begin position="592"/>
        <end position="619"/>
    </location>
</feature>
<feature type="region of interest" description="Disordered" evidence="1">
    <location>
        <begin position="421"/>
        <end position="652"/>
    </location>
</feature>
<feature type="compositionally biased region" description="Basic and acidic residues" evidence="1">
    <location>
        <begin position="198"/>
        <end position="209"/>
    </location>
</feature>
<feature type="compositionally biased region" description="Polar residues" evidence="1">
    <location>
        <begin position="335"/>
        <end position="352"/>
    </location>
</feature>
<dbReference type="GeneTree" id="ENSGT01000000220125"/>
<feature type="compositionally biased region" description="Basic and acidic residues" evidence="1">
    <location>
        <begin position="374"/>
        <end position="391"/>
    </location>
</feature>
<feature type="compositionally biased region" description="Polar residues" evidence="1">
    <location>
        <begin position="149"/>
        <end position="176"/>
    </location>
</feature>
<sequence>MNAQRVTEQPNKNVELARAPKCLENPTNHRMETDIEPDKQGKCRVKDPERKRTMTESASDQRKKLNESQSNKVYQQNIQSAAKHKTVTELETKRAETPTELKEPAETINFREETTEWSAPSVNVSEISKLFQQNTQSAATKPQTKRAETQTGPKETAEPTNLTESTIEQSMPSVSVSERAKVFESKIQSATPAAKRKTATESRTRRAETPTEPTEQINLKEGTSDQSAPSLSVSERAKEFESKIQSATPATKHKQAKSDEKRAEKSKEAIEKAEPMSHMEGTSDQSTPSLSLSRRAKVFQQNTQSITPAAKHKPATESAETKEETPTKQKKTTESMNLTERTTHQSTPSVSVSARAKVFQQNTQSAAPAAKHKPATESETKKAETETEKAELMNFTKGEYDHDQSTQRLLITTKYIPEVLTFSDKHNTESPTEPNEHNTEAPTEPNEHNTEAPTEPNEHNTKASTGSNKHNNEAPTEPNKHNTEAPTWPNKHNTKAPTGPNKHNNEAPTEPNKHNTEASTGPNKHNTKAPTWPNKHNTKTSTGPNKHNTKASTGPNKHNTKAPTGPNKHVAKRMIESGSDESERDGESLEEEAARKNHMEHGEKTMEQNGDRSQTKQDPLESEPESEEHEEKRTEPGAELGRKVQHAERKSDGKNIKVMAEILSQCEQVERIKKAPRITKSVEGQEDGSNRSEGGRNVTIWSWKTERDISWMRKYLTECLPNIKVNVLKYPLNVTEEEERKQLISTSFLNICFCDRFHISQTDMKRFLTLCISEKGARNVLVIVGDMRDERSIEDLRNQWKQGEFSHCQLLLFTKEEFRFLSHWTEQPWKRMQRKLEEIKEVLKEGSQKESRSNDRSFTLFQKKTQPSIGIVSLSAYLWLQALLNEVHTEGDLMTYRHIDLSDKTHRSKKDVRKCSFFIIHVTKISDLKQALHFGTKNVLVVLEGFEDDDPDLVEIQKLLFRVEISHVYSVSEKEKKSYVEFCQICNKRQRERVQQQFSTLEATIHDRDMLSAHIARKSEKVESLQTSRCAGQTKRSPHIVGIFSRSAESDYDWLQTVLRSDHFHDEIQDVGSFYILNNGMRQFMDNLSVCTYGILYHTKNRGRVNITDVTGSLYDRELEMMSLKLGRDNVLVVIDDLDDSSLDEKERILENQPLIGTYAGDLILISETEKEHEEGLARKFEEVMQFYHDGSETRHL</sequence>